<evidence type="ECO:0000313" key="3">
    <source>
        <dbReference type="Proteomes" id="UP000032266"/>
    </source>
</evidence>
<protein>
    <submittedName>
        <fullName evidence="2">Sulfate permease and related transporter (MFS superfamily)</fullName>
    </submittedName>
</protein>
<dbReference type="KEGG" id="gsn:YC6258_04298"/>
<dbReference type="PANTHER" id="PTHR35849:SF2">
    <property type="entry name" value="BLR2341 PROTEIN"/>
    <property type="match status" value="1"/>
</dbReference>
<proteinExistence type="predicted"/>
<evidence type="ECO:0000313" key="2">
    <source>
        <dbReference type="EMBL" id="AJQ96332.1"/>
    </source>
</evidence>
<dbReference type="STRING" id="1445510.YC6258_04298"/>
<feature type="domain" description="STAS" evidence="1">
    <location>
        <begin position="17"/>
        <end position="93"/>
    </location>
</feature>
<dbReference type="Proteomes" id="UP000032266">
    <property type="component" value="Chromosome"/>
</dbReference>
<dbReference type="PANTHER" id="PTHR35849">
    <property type="entry name" value="BLR2341 PROTEIN"/>
    <property type="match status" value="1"/>
</dbReference>
<dbReference type="HOGENOM" id="CLU_115403_14_3_6"/>
<dbReference type="InterPro" id="IPR036513">
    <property type="entry name" value="STAS_dom_sf"/>
</dbReference>
<evidence type="ECO:0000259" key="1">
    <source>
        <dbReference type="PROSITE" id="PS50801"/>
    </source>
</evidence>
<dbReference type="EMBL" id="CP007142">
    <property type="protein sequence ID" value="AJQ96332.1"/>
    <property type="molecule type" value="Genomic_DNA"/>
</dbReference>
<dbReference type="Pfam" id="PF01740">
    <property type="entry name" value="STAS"/>
    <property type="match status" value="1"/>
</dbReference>
<name>A0A0C5VNT3_9GAMM</name>
<gene>
    <name evidence="2" type="ORF">YC6258_04298</name>
</gene>
<dbReference type="InterPro" id="IPR002645">
    <property type="entry name" value="STAS_dom"/>
</dbReference>
<dbReference type="Gene3D" id="3.30.750.24">
    <property type="entry name" value="STAS domain"/>
    <property type="match status" value="1"/>
</dbReference>
<reference evidence="2 3" key="1">
    <citation type="submission" date="2014-01" db="EMBL/GenBank/DDBJ databases">
        <title>Full genme sequencing of cellulolytic bacterium Gynuella sunshinyii YC6258T gen. nov., sp. nov.</title>
        <authorList>
            <person name="Khan H."/>
            <person name="Chung E.J."/>
            <person name="Chung Y.R."/>
        </authorList>
    </citation>
    <scope>NUCLEOTIDE SEQUENCE [LARGE SCALE GENOMIC DNA]</scope>
    <source>
        <strain evidence="2 3">YC6258</strain>
    </source>
</reference>
<dbReference type="PROSITE" id="PS50801">
    <property type="entry name" value="STAS"/>
    <property type="match status" value="1"/>
</dbReference>
<accession>A0A0C5VNT3</accession>
<dbReference type="InterPro" id="IPR052746">
    <property type="entry name" value="MlaB_ABC_Transporter"/>
</dbReference>
<organism evidence="2 3">
    <name type="scientific">Gynuella sunshinyii YC6258</name>
    <dbReference type="NCBI Taxonomy" id="1445510"/>
    <lineage>
        <taxon>Bacteria</taxon>
        <taxon>Pseudomonadati</taxon>
        <taxon>Pseudomonadota</taxon>
        <taxon>Gammaproteobacteria</taxon>
        <taxon>Oceanospirillales</taxon>
        <taxon>Saccharospirillaceae</taxon>
        <taxon>Gynuella</taxon>
    </lineage>
</organism>
<dbReference type="SUPFAM" id="SSF52091">
    <property type="entry name" value="SpoIIaa-like"/>
    <property type="match status" value="1"/>
</dbReference>
<keyword evidence="3" id="KW-1185">Reference proteome</keyword>
<sequence>MGNTFNVPCPEMMGINNVDEIKNLLTEAIDSHSDIALQLASVNKIDTTAVQLLIALKQKLESQNNRLILSEPSEQVLKVVKLLGVNTLLGLVD</sequence>
<dbReference type="AlphaFoldDB" id="A0A0C5VNT3"/>
<dbReference type="CDD" id="cd07043">
    <property type="entry name" value="STAS_anti-anti-sigma_factors"/>
    <property type="match status" value="1"/>
</dbReference>